<accession>A0AAD5YA86</accession>
<dbReference type="GO" id="GO:0004190">
    <property type="term" value="F:aspartic-type endopeptidase activity"/>
    <property type="evidence" value="ECO:0007669"/>
    <property type="project" value="UniProtKB-KW"/>
</dbReference>
<comment type="caution">
    <text evidence="7">The sequence shown here is derived from an EMBL/GenBank/DDBJ whole genome shotgun (WGS) entry which is preliminary data.</text>
</comment>
<gene>
    <name evidence="7" type="ORF">NLI96_g9424</name>
</gene>
<organism evidence="7 8">
    <name type="scientific">Meripilus lineatus</name>
    <dbReference type="NCBI Taxonomy" id="2056292"/>
    <lineage>
        <taxon>Eukaryota</taxon>
        <taxon>Fungi</taxon>
        <taxon>Dikarya</taxon>
        <taxon>Basidiomycota</taxon>
        <taxon>Agaricomycotina</taxon>
        <taxon>Agaricomycetes</taxon>
        <taxon>Polyporales</taxon>
        <taxon>Meripilaceae</taxon>
        <taxon>Meripilus</taxon>
    </lineage>
</organism>
<keyword evidence="5" id="KW-0732">Signal</keyword>
<dbReference type="Pfam" id="PF00026">
    <property type="entry name" value="Asp"/>
    <property type="match status" value="1"/>
</dbReference>
<sequence length="508" mass="56375">MNILNCVLTWLLLSFTTLVYGSRIAFKRKSSYATAFSGSHQKRILSLTEVNPDGEQGTLYTATIYVEGKPLSVVVDTGSADLWFNTHNASFSNATKLGVQTDIHYISSTVSGEVLTTSMRLGELNIDQQVFMNVSGPNDFRDRADGLLGLGFPQVSFISKALKSDRRFPTFLENIFNSYPSLPTYTTFQLNRSLIGTFDGGFFTIGELLEDFQGIADSPRLPILSSGGAYIEWMSVLDSVTINDRRYTGKDVLNATTGKPDQYQGKMLIEFDTGTTLFYGSKFYVDTIYGGLPGAKLVDEDLGVWSFPCDSKFNVSFTLGGLEYPINPLDMTILAIDLKNGSINCGSAMRYIPPRVGQGRDFFFGHSFLRNVYSLFNYGNITKGRSGKPYVQLLSTTDISQALADFDRLNEIRIKQLQELYEQEVRQATASPTPALQGVLASDSSSLHTEDMATLQRNLSIIIALLGVTIFLLLILVVLYLVRSRSSQNVRYKAINPYSDRSDKAYDI</sequence>
<evidence type="ECO:0000256" key="2">
    <source>
        <dbReference type="ARBA" id="ARBA00022750"/>
    </source>
</evidence>
<keyword evidence="4" id="KW-0812">Transmembrane</keyword>
<keyword evidence="4" id="KW-1133">Transmembrane helix</keyword>
<proteinExistence type="inferred from homology"/>
<keyword evidence="4" id="KW-0472">Membrane</keyword>
<reference evidence="7" key="1">
    <citation type="submission" date="2022-07" db="EMBL/GenBank/DDBJ databases">
        <title>Genome Sequence of Physisporinus lineatus.</title>
        <authorList>
            <person name="Buettner E."/>
        </authorList>
    </citation>
    <scope>NUCLEOTIDE SEQUENCE</scope>
    <source>
        <strain evidence="7">VT162</strain>
    </source>
</reference>
<evidence type="ECO:0000256" key="3">
    <source>
        <dbReference type="RuleBase" id="RU000454"/>
    </source>
</evidence>
<dbReference type="PRINTS" id="PR00792">
    <property type="entry name" value="PEPSIN"/>
</dbReference>
<dbReference type="PANTHER" id="PTHR47966">
    <property type="entry name" value="BETA-SITE APP-CLEAVING ENZYME, ISOFORM A-RELATED"/>
    <property type="match status" value="1"/>
</dbReference>
<feature type="transmembrane region" description="Helical" evidence="4">
    <location>
        <begin position="459"/>
        <end position="482"/>
    </location>
</feature>
<evidence type="ECO:0000256" key="4">
    <source>
        <dbReference type="SAM" id="Phobius"/>
    </source>
</evidence>
<keyword evidence="2 3" id="KW-0064">Aspartyl protease</keyword>
<evidence type="ECO:0000256" key="1">
    <source>
        <dbReference type="ARBA" id="ARBA00007447"/>
    </source>
</evidence>
<dbReference type="PROSITE" id="PS00141">
    <property type="entry name" value="ASP_PROTEASE"/>
    <property type="match status" value="1"/>
</dbReference>
<dbReference type="InterPro" id="IPR001461">
    <property type="entry name" value="Aspartic_peptidase_A1"/>
</dbReference>
<dbReference type="InterPro" id="IPR001969">
    <property type="entry name" value="Aspartic_peptidase_AS"/>
</dbReference>
<evidence type="ECO:0000259" key="6">
    <source>
        <dbReference type="PROSITE" id="PS51767"/>
    </source>
</evidence>
<dbReference type="EMBL" id="JANAWD010000474">
    <property type="protein sequence ID" value="KAJ3478920.1"/>
    <property type="molecule type" value="Genomic_DNA"/>
</dbReference>
<evidence type="ECO:0000313" key="7">
    <source>
        <dbReference type="EMBL" id="KAJ3478920.1"/>
    </source>
</evidence>
<dbReference type="PROSITE" id="PS51767">
    <property type="entry name" value="PEPTIDASE_A1"/>
    <property type="match status" value="1"/>
</dbReference>
<keyword evidence="8" id="KW-1185">Reference proteome</keyword>
<dbReference type="SUPFAM" id="SSF50630">
    <property type="entry name" value="Acid proteases"/>
    <property type="match status" value="1"/>
</dbReference>
<keyword evidence="3" id="KW-0378">Hydrolase</keyword>
<dbReference type="InterPro" id="IPR021109">
    <property type="entry name" value="Peptidase_aspartic_dom_sf"/>
</dbReference>
<evidence type="ECO:0000256" key="5">
    <source>
        <dbReference type="SAM" id="SignalP"/>
    </source>
</evidence>
<keyword evidence="3" id="KW-0645">Protease</keyword>
<dbReference type="AlphaFoldDB" id="A0AAD5YA86"/>
<feature type="domain" description="Peptidase A1" evidence="6">
    <location>
        <begin position="60"/>
        <end position="386"/>
    </location>
</feature>
<evidence type="ECO:0000313" key="8">
    <source>
        <dbReference type="Proteomes" id="UP001212997"/>
    </source>
</evidence>
<protein>
    <recommendedName>
        <fullName evidence="6">Peptidase A1 domain-containing protein</fullName>
    </recommendedName>
</protein>
<feature type="signal peptide" evidence="5">
    <location>
        <begin position="1"/>
        <end position="21"/>
    </location>
</feature>
<dbReference type="InterPro" id="IPR034164">
    <property type="entry name" value="Pepsin-like_dom"/>
</dbReference>
<dbReference type="CDD" id="cd05471">
    <property type="entry name" value="pepsin_like"/>
    <property type="match status" value="1"/>
</dbReference>
<dbReference type="PANTHER" id="PTHR47966:SF57">
    <property type="entry name" value="PEPTIDASE A1 DOMAIN-CONTAINING PROTEIN"/>
    <property type="match status" value="1"/>
</dbReference>
<comment type="similarity">
    <text evidence="1 3">Belongs to the peptidase A1 family.</text>
</comment>
<feature type="chain" id="PRO_5041928088" description="Peptidase A1 domain-containing protein" evidence="5">
    <location>
        <begin position="22"/>
        <end position="508"/>
    </location>
</feature>
<dbReference type="InterPro" id="IPR033121">
    <property type="entry name" value="PEPTIDASE_A1"/>
</dbReference>
<dbReference type="Proteomes" id="UP001212997">
    <property type="component" value="Unassembled WGS sequence"/>
</dbReference>
<dbReference type="GO" id="GO:0006508">
    <property type="term" value="P:proteolysis"/>
    <property type="evidence" value="ECO:0007669"/>
    <property type="project" value="UniProtKB-KW"/>
</dbReference>
<dbReference type="Gene3D" id="2.40.70.10">
    <property type="entry name" value="Acid Proteases"/>
    <property type="match status" value="2"/>
</dbReference>
<name>A0AAD5YA86_9APHY</name>